<dbReference type="GO" id="GO:0004197">
    <property type="term" value="F:cysteine-type endopeptidase activity"/>
    <property type="evidence" value="ECO:0007669"/>
    <property type="project" value="InterPro"/>
</dbReference>
<dbReference type="Proteomes" id="UP000218811">
    <property type="component" value="Unassembled WGS sequence"/>
</dbReference>
<evidence type="ECO:0000256" key="4">
    <source>
        <dbReference type="SAM" id="MobiDB-lite"/>
    </source>
</evidence>
<comment type="similarity">
    <text evidence="1">Belongs to the peptidase C14B family.</text>
</comment>
<dbReference type="InterPro" id="IPR029030">
    <property type="entry name" value="Caspase-like_dom_sf"/>
</dbReference>
<dbReference type="PANTHER" id="PTHR48104:SF30">
    <property type="entry name" value="METACASPASE-1"/>
    <property type="match status" value="1"/>
</dbReference>
<evidence type="ECO:0000256" key="1">
    <source>
        <dbReference type="ARBA" id="ARBA00009005"/>
    </source>
</evidence>
<dbReference type="InterPro" id="IPR050452">
    <property type="entry name" value="Metacaspase"/>
</dbReference>
<dbReference type="AlphaFoldDB" id="A0A2H3J0K4"/>
<sequence length="379" mass="42667">MLVPTSSFASFAKGTLSIITSALRYIRDESREETEEPACGSVLGTELTLSPGPTRPPVHRALSIGVRYKELRRHTKHRSLELPGTHHDVDILRDLLTQRFGYRGSDIRIMRDVHGCHEMRPTRKNILREMKRLVEDVQDGDHLVFHFSGHGSQVDNLNGTEVDGKDEVIWPEDIVYNTNGTVQGYIMDDEIHDILVDAIPLGVHFTMIFDCCHSGTAADLPYDTEGHTLDQPMLSPAPMQVIEPTENPASSRVRQNIRYTSRGAMYSLEKGGRLEQRRLHQQAKFCPDVISLSACDDSQVTPDSTKGGIFMQVLAETLADQTHITHEELLDTVTTKVMERIDAYNEKADQKHWEHCSPATPHMGSLQRPDKARRSTVNL</sequence>
<gene>
    <name evidence="6" type="ORF">WOLCODRAFT_155910</name>
</gene>
<reference evidence="6 7" key="1">
    <citation type="journal article" date="2012" name="Science">
        <title>The Paleozoic origin of enzymatic lignin decomposition reconstructed from 31 fungal genomes.</title>
        <authorList>
            <person name="Floudas D."/>
            <person name="Binder M."/>
            <person name="Riley R."/>
            <person name="Barry K."/>
            <person name="Blanchette R.A."/>
            <person name="Henrissat B."/>
            <person name="Martinez A.T."/>
            <person name="Otillar R."/>
            <person name="Spatafora J.W."/>
            <person name="Yadav J.S."/>
            <person name="Aerts A."/>
            <person name="Benoit I."/>
            <person name="Boyd A."/>
            <person name="Carlson A."/>
            <person name="Copeland A."/>
            <person name="Coutinho P.M."/>
            <person name="de Vries R.P."/>
            <person name="Ferreira P."/>
            <person name="Findley K."/>
            <person name="Foster B."/>
            <person name="Gaskell J."/>
            <person name="Glotzer D."/>
            <person name="Gorecki P."/>
            <person name="Heitman J."/>
            <person name="Hesse C."/>
            <person name="Hori C."/>
            <person name="Igarashi K."/>
            <person name="Jurgens J.A."/>
            <person name="Kallen N."/>
            <person name="Kersten P."/>
            <person name="Kohler A."/>
            <person name="Kuees U."/>
            <person name="Kumar T.K.A."/>
            <person name="Kuo A."/>
            <person name="LaButti K."/>
            <person name="Larrondo L.F."/>
            <person name="Lindquist E."/>
            <person name="Ling A."/>
            <person name="Lombard V."/>
            <person name="Lucas S."/>
            <person name="Lundell T."/>
            <person name="Martin R."/>
            <person name="McLaughlin D.J."/>
            <person name="Morgenstern I."/>
            <person name="Morin E."/>
            <person name="Murat C."/>
            <person name="Nagy L.G."/>
            <person name="Nolan M."/>
            <person name="Ohm R.A."/>
            <person name="Patyshakuliyeva A."/>
            <person name="Rokas A."/>
            <person name="Ruiz-Duenas F.J."/>
            <person name="Sabat G."/>
            <person name="Salamov A."/>
            <person name="Samejima M."/>
            <person name="Schmutz J."/>
            <person name="Slot J.C."/>
            <person name="St John F."/>
            <person name="Stenlid J."/>
            <person name="Sun H."/>
            <person name="Sun S."/>
            <person name="Syed K."/>
            <person name="Tsang A."/>
            <person name="Wiebenga A."/>
            <person name="Young D."/>
            <person name="Pisabarro A."/>
            <person name="Eastwood D.C."/>
            <person name="Martin F."/>
            <person name="Cullen D."/>
            <person name="Grigoriev I.V."/>
            <person name="Hibbett D.S."/>
        </authorList>
    </citation>
    <scope>NUCLEOTIDE SEQUENCE [LARGE SCALE GENOMIC DNA]</scope>
    <source>
        <strain evidence="6 7">MD-104</strain>
    </source>
</reference>
<dbReference type="SUPFAM" id="SSF52129">
    <property type="entry name" value="Caspase-like"/>
    <property type="match status" value="1"/>
</dbReference>
<keyword evidence="7" id="KW-1185">Reference proteome</keyword>
<dbReference type="InterPro" id="IPR011600">
    <property type="entry name" value="Pept_C14_caspase"/>
</dbReference>
<dbReference type="GO" id="GO:0006915">
    <property type="term" value="P:apoptotic process"/>
    <property type="evidence" value="ECO:0007669"/>
    <property type="project" value="UniProtKB-KW"/>
</dbReference>
<name>A0A2H3J0K4_WOLCO</name>
<evidence type="ECO:0000313" key="7">
    <source>
        <dbReference type="Proteomes" id="UP000218811"/>
    </source>
</evidence>
<evidence type="ECO:0000259" key="5">
    <source>
        <dbReference type="Pfam" id="PF00656"/>
    </source>
</evidence>
<dbReference type="Pfam" id="PF00656">
    <property type="entry name" value="Peptidase_C14"/>
    <property type="match status" value="1"/>
</dbReference>
<feature type="region of interest" description="Disordered" evidence="4">
    <location>
        <begin position="358"/>
        <end position="379"/>
    </location>
</feature>
<accession>A0A2H3J0K4</accession>
<keyword evidence="3" id="KW-0788">Thiol protease</keyword>
<dbReference type="OMA" id="VIWPEDI"/>
<dbReference type="GO" id="GO:0005737">
    <property type="term" value="C:cytoplasm"/>
    <property type="evidence" value="ECO:0007669"/>
    <property type="project" value="TreeGrafter"/>
</dbReference>
<feature type="domain" description="Peptidase C14 caspase" evidence="5">
    <location>
        <begin position="60"/>
        <end position="356"/>
    </location>
</feature>
<dbReference type="PANTHER" id="PTHR48104">
    <property type="entry name" value="METACASPASE-4"/>
    <property type="match status" value="1"/>
</dbReference>
<evidence type="ECO:0000313" key="6">
    <source>
        <dbReference type="EMBL" id="PCH35235.1"/>
    </source>
</evidence>
<dbReference type="OrthoDB" id="3223806at2759"/>
<dbReference type="Gene3D" id="3.40.50.12660">
    <property type="match status" value="1"/>
</dbReference>
<dbReference type="GO" id="GO:0006508">
    <property type="term" value="P:proteolysis"/>
    <property type="evidence" value="ECO:0007669"/>
    <property type="project" value="InterPro"/>
</dbReference>
<evidence type="ECO:0000256" key="3">
    <source>
        <dbReference type="ARBA" id="ARBA00022807"/>
    </source>
</evidence>
<dbReference type="EMBL" id="KB467843">
    <property type="protein sequence ID" value="PCH35235.1"/>
    <property type="molecule type" value="Genomic_DNA"/>
</dbReference>
<proteinExistence type="inferred from homology"/>
<organism evidence="6 7">
    <name type="scientific">Wolfiporia cocos (strain MD-104)</name>
    <name type="common">Brown rot fungus</name>
    <dbReference type="NCBI Taxonomy" id="742152"/>
    <lineage>
        <taxon>Eukaryota</taxon>
        <taxon>Fungi</taxon>
        <taxon>Dikarya</taxon>
        <taxon>Basidiomycota</taxon>
        <taxon>Agaricomycotina</taxon>
        <taxon>Agaricomycetes</taxon>
        <taxon>Polyporales</taxon>
        <taxon>Phaeolaceae</taxon>
        <taxon>Wolfiporia</taxon>
    </lineage>
</organism>
<evidence type="ECO:0000256" key="2">
    <source>
        <dbReference type="ARBA" id="ARBA00022703"/>
    </source>
</evidence>
<protein>
    <recommendedName>
        <fullName evidence="5">Peptidase C14 caspase domain-containing protein</fullName>
    </recommendedName>
</protein>
<keyword evidence="3" id="KW-0645">Protease</keyword>
<keyword evidence="3" id="KW-0378">Hydrolase</keyword>
<keyword evidence="2" id="KW-0053">Apoptosis</keyword>